<dbReference type="Pfam" id="PF07993">
    <property type="entry name" value="NAD_binding_4"/>
    <property type="match status" value="1"/>
</dbReference>
<feature type="domain" description="Carrier" evidence="5">
    <location>
        <begin position="3140"/>
        <end position="3216"/>
    </location>
</feature>
<name>A0A9P8HSU8_9HYPO</name>
<dbReference type="InterPro" id="IPR023213">
    <property type="entry name" value="CAT-like_dom_sf"/>
</dbReference>
<dbReference type="NCBIfam" id="TIGR01733">
    <property type="entry name" value="AA-adenyl-dom"/>
    <property type="match status" value="5"/>
</dbReference>
<dbReference type="PROSITE" id="PS50075">
    <property type="entry name" value="CARRIER"/>
    <property type="match status" value="5"/>
</dbReference>
<evidence type="ECO:0000313" key="6">
    <source>
        <dbReference type="EMBL" id="KAH0529290.1"/>
    </source>
</evidence>
<reference evidence="6 7" key="1">
    <citation type="submission" date="2021-08" db="EMBL/GenBank/DDBJ databases">
        <title>The highly contiguous genome resource for Trichoderma semiorbis FJ059, a fungal antagonistic to plant pathogens.</title>
        <authorList>
            <person name="Liu T."/>
        </authorList>
    </citation>
    <scope>NUCLEOTIDE SEQUENCE [LARGE SCALE GENOMIC DNA]</scope>
    <source>
        <strain evidence="6 7">FJ059</strain>
    </source>
</reference>
<proteinExistence type="inferred from homology"/>
<dbReference type="Proteomes" id="UP000826573">
    <property type="component" value="Unassembled WGS sequence"/>
</dbReference>
<dbReference type="CDD" id="cd05918">
    <property type="entry name" value="A_NRPS_SidN3_like"/>
    <property type="match status" value="5"/>
</dbReference>
<dbReference type="SUPFAM" id="SSF51735">
    <property type="entry name" value="NAD(P)-binding Rossmann-fold domains"/>
    <property type="match status" value="1"/>
</dbReference>
<dbReference type="GO" id="GO:0043041">
    <property type="term" value="P:amino acid activation for nonribosomal peptide biosynthetic process"/>
    <property type="evidence" value="ECO:0007669"/>
    <property type="project" value="TreeGrafter"/>
</dbReference>
<dbReference type="Gene3D" id="3.40.50.720">
    <property type="entry name" value="NAD(P)-binding Rossmann-like Domain"/>
    <property type="match status" value="1"/>
</dbReference>
<dbReference type="GO" id="GO:0005737">
    <property type="term" value="C:cytoplasm"/>
    <property type="evidence" value="ECO:0007669"/>
    <property type="project" value="TreeGrafter"/>
</dbReference>
<dbReference type="NCBIfam" id="NF003417">
    <property type="entry name" value="PRK04813.1"/>
    <property type="match status" value="5"/>
</dbReference>
<dbReference type="Pfam" id="PF00550">
    <property type="entry name" value="PP-binding"/>
    <property type="match status" value="5"/>
</dbReference>
<dbReference type="Gene3D" id="3.40.50.12780">
    <property type="entry name" value="N-terminal domain of ligase-like"/>
    <property type="match status" value="5"/>
</dbReference>
<dbReference type="FunFam" id="3.40.50.12780:FF:000014">
    <property type="entry name" value="Nonribosomal peptide synthetase 1"/>
    <property type="match status" value="2"/>
</dbReference>
<dbReference type="InterPro" id="IPR042099">
    <property type="entry name" value="ANL_N_sf"/>
</dbReference>
<dbReference type="CDD" id="cd19545">
    <property type="entry name" value="FUM14_C_NRPS-like"/>
    <property type="match status" value="5"/>
</dbReference>
<keyword evidence="1" id="KW-0596">Phosphopantetheine</keyword>
<dbReference type="FunFam" id="3.30.559.30:FF:000003">
    <property type="entry name" value="Nonribosomal peptide synthase SidD"/>
    <property type="match status" value="5"/>
</dbReference>
<feature type="domain" description="Carrier" evidence="5">
    <location>
        <begin position="5316"/>
        <end position="5394"/>
    </location>
</feature>
<evidence type="ECO:0000256" key="1">
    <source>
        <dbReference type="ARBA" id="ARBA00022450"/>
    </source>
</evidence>
<dbReference type="Pfam" id="PF00501">
    <property type="entry name" value="AMP-binding"/>
    <property type="match status" value="5"/>
</dbReference>
<dbReference type="InterPro" id="IPR036736">
    <property type="entry name" value="ACP-like_sf"/>
</dbReference>
<dbReference type="SMART" id="SM00823">
    <property type="entry name" value="PKS_PP"/>
    <property type="match status" value="5"/>
</dbReference>
<dbReference type="InterPro" id="IPR009081">
    <property type="entry name" value="PP-bd_ACP"/>
</dbReference>
<dbReference type="InterPro" id="IPR045851">
    <property type="entry name" value="AMP-bd_C_sf"/>
</dbReference>
<keyword evidence="7" id="KW-1185">Reference proteome</keyword>
<dbReference type="Gene3D" id="3.30.559.30">
    <property type="entry name" value="Nonribosomal peptide synthetase, condensation domain"/>
    <property type="match status" value="5"/>
</dbReference>
<dbReference type="Gene3D" id="1.10.1200.10">
    <property type="entry name" value="ACP-like"/>
    <property type="match status" value="5"/>
</dbReference>
<gene>
    <name evidence="6" type="ORF">TsFJ059_004057</name>
</gene>
<dbReference type="Gene3D" id="3.30.559.10">
    <property type="entry name" value="Chloramphenicol acetyltransferase-like domain"/>
    <property type="match status" value="5"/>
</dbReference>
<dbReference type="PROSITE" id="PS00012">
    <property type="entry name" value="PHOSPHOPANTETHEINE"/>
    <property type="match status" value="4"/>
</dbReference>
<dbReference type="SUPFAM" id="SSF52777">
    <property type="entry name" value="CoA-dependent acyltransferases"/>
    <property type="match status" value="10"/>
</dbReference>
<dbReference type="NCBIfam" id="TIGR01746">
    <property type="entry name" value="Thioester-redct"/>
    <property type="match status" value="1"/>
</dbReference>
<dbReference type="SUPFAM" id="SSF56801">
    <property type="entry name" value="Acetyl-CoA synthetase-like"/>
    <property type="match status" value="5"/>
</dbReference>
<evidence type="ECO:0000256" key="2">
    <source>
        <dbReference type="ARBA" id="ARBA00022553"/>
    </source>
</evidence>
<dbReference type="SMART" id="SM01294">
    <property type="entry name" value="PKS_PP_betabranch"/>
    <property type="match status" value="1"/>
</dbReference>
<dbReference type="Gene3D" id="3.30.300.30">
    <property type="match status" value="5"/>
</dbReference>
<dbReference type="InterPro" id="IPR020845">
    <property type="entry name" value="AMP-binding_CS"/>
</dbReference>
<dbReference type="GO" id="GO:0031177">
    <property type="term" value="F:phosphopantetheine binding"/>
    <property type="evidence" value="ECO:0007669"/>
    <property type="project" value="InterPro"/>
</dbReference>
<comment type="caution">
    <text evidence="6">The sequence shown here is derived from an EMBL/GenBank/DDBJ whole genome shotgun (WGS) entry which is preliminary data.</text>
</comment>
<comment type="similarity">
    <text evidence="4">Belongs to the NRP synthetase family.</text>
</comment>
<dbReference type="InterPro" id="IPR013120">
    <property type="entry name" value="FAR_NAD-bd"/>
</dbReference>
<dbReference type="InterPro" id="IPR006162">
    <property type="entry name" value="Ppantetheine_attach_site"/>
</dbReference>
<evidence type="ECO:0000313" key="7">
    <source>
        <dbReference type="Proteomes" id="UP000826573"/>
    </source>
</evidence>
<dbReference type="GO" id="GO:0044550">
    <property type="term" value="P:secondary metabolite biosynthetic process"/>
    <property type="evidence" value="ECO:0007669"/>
    <property type="project" value="TreeGrafter"/>
</dbReference>
<dbReference type="PROSITE" id="PS00455">
    <property type="entry name" value="AMP_BINDING"/>
    <property type="match status" value="5"/>
</dbReference>
<feature type="domain" description="Carrier" evidence="5">
    <location>
        <begin position="960"/>
        <end position="1036"/>
    </location>
</feature>
<dbReference type="EMBL" id="JAIMJC010000002">
    <property type="protein sequence ID" value="KAH0529290.1"/>
    <property type="molecule type" value="Genomic_DNA"/>
</dbReference>
<evidence type="ECO:0000256" key="4">
    <source>
        <dbReference type="ARBA" id="ARBA00029454"/>
    </source>
</evidence>
<dbReference type="PANTHER" id="PTHR45527:SF1">
    <property type="entry name" value="FATTY ACID SYNTHASE"/>
    <property type="match status" value="1"/>
</dbReference>
<dbReference type="PANTHER" id="PTHR45527">
    <property type="entry name" value="NONRIBOSOMAL PEPTIDE SYNTHETASE"/>
    <property type="match status" value="1"/>
</dbReference>
<accession>A0A9P8HSU8</accession>
<evidence type="ECO:0000259" key="5">
    <source>
        <dbReference type="PROSITE" id="PS50075"/>
    </source>
</evidence>
<dbReference type="InterPro" id="IPR010080">
    <property type="entry name" value="Thioester_reductase-like_dom"/>
</dbReference>
<feature type="domain" description="Carrier" evidence="5">
    <location>
        <begin position="4222"/>
        <end position="4299"/>
    </location>
</feature>
<feature type="domain" description="Carrier" evidence="5">
    <location>
        <begin position="2047"/>
        <end position="2123"/>
    </location>
</feature>
<keyword evidence="2" id="KW-0597">Phosphoprotein</keyword>
<organism evidence="6 7">
    <name type="scientific">Trichoderma semiorbis</name>
    <dbReference type="NCBI Taxonomy" id="1491008"/>
    <lineage>
        <taxon>Eukaryota</taxon>
        <taxon>Fungi</taxon>
        <taxon>Dikarya</taxon>
        <taxon>Ascomycota</taxon>
        <taxon>Pezizomycotina</taxon>
        <taxon>Sordariomycetes</taxon>
        <taxon>Hypocreomycetidae</taxon>
        <taxon>Hypocreales</taxon>
        <taxon>Hypocreaceae</taxon>
        <taxon>Trichoderma</taxon>
    </lineage>
</organism>
<dbReference type="Pfam" id="PF00668">
    <property type="entry name" value="Condensation"/>
    <property type="match status" value="5"/>
</dbReference>
<dbReference type="GO" id="GO:0016874">
    <property type="term" value="F:ligase activity"/>
    <property type="evidence" value="ECO:0007669"/>
    <property type="project" value="UniProtKB-KW"/>
</dbReference>
<sequence>MALSVKQPGSYVAKYLYRLPAHVDVARFKSAWKQTVDVCTSLRTRIIHTSSKATYQVVVDQSSSLELQYRDLKSVLQYAKTINMTYGTPLCQFAFVEDEQQNVFFFWAMHHTVFDGLSTQVILNILHKAYLGDEVPVTTPYSRFIHYLLQTDSEAASAYWRDLLRNANHAPYPPLQNTNDKPTVTSVLETSIGFIDTKELNVTIATVVRSAWAIVLARYCDTDDICFGTSVSGRQAPVPGIVNMVGPAVATVPVRIQIDRQQLVSEFLDGIQEAAVEMIPYEQFGLQNISKLSQDAHEACQFSSLLVVQPMSHISNSEKSKTLLVAADTTEEGLSDTLANFFSYPLIVQGHVYEDELRIAMAYDGNILTERQVQTLSNQLGHVIRQLTSSGAVTLEDISIASSHDLELAIASNSVIPAIVDSCIHELIETRAQISPNAPAISAYDTELTYSQLSAASNRLAYHLIHTHGVKTNDLVHVCFEKSAWFFVSIIAINKAGAAWVPLDPSQPEERLLQIVQQTGARVALASPKNTTLCTKLVENIIEVTAQLDRQLSLSVSKLYAPHLAVSPHSAAYIIFTSGSTGTPKGVVITHISLCTSQTSLAERLGMTSSVRILQFSAFVFDMFIGETMTSLIYGACVCVPSDSERMENLVGFINEKQVNWAFLTPTFARTIQPEDVPGLQFLLVGGESIPQDLVVRWFGKLRLICAWGPTESCVISAVHEWTSAEESSLVIGRPVGGFCWIVDPDMPHRLAPIGTVGEIVVQGPTLLREYLNDPQRTEAALTQKPTWAPQPDSQHWNRCYRSGDLCYYGPDGNIVFSGRRDTQVKIRGFRIELGDIEHHIRSQLDSPCEVAVDVLKTTAGASLIAFISFNVEAYASIGDSGADIFLQLEPDMQNKFSVLLRRLKALLPPYMVPTNFVPCQYLPFTTSTKLDRKKLKTMASKLSPETLAEYALSKSEKHSPKTEMEHRLQAIWATILSIPAASISRDDSFLQIGGDSIMAIHLVNAARDDNIGLTVSDVFDDPRLLAIAAKVTHLTNCDSETEITQFALLDERARQSLSNQTLRQMYNLSQDSVIQDAYPCTKLQEGLLALAEKQPGSYVAKFVYRLSRSIDVQKFKTAFEKTVKICNNLRTRIVVIENTSVQVVLEDDVAWENPEGTELHSYVKSMDSFKMAYGSRLHRYAIVEDDGESYFIWTLHHSIYDGWTIRLMMEVLHSIYQDSTPVQLQPYNRFVEYIANLDHEEARNYWATQLHGASRASYPSSSNSAKDSNSCKTLERDLELPEMTSLSVTKATIIRAAWAMLLARYCETDDICFGVTVSGRQASVQGLSEMPGPALATVPIRVQLDKQQTVLDYLGTIQSHASKMVPYEQFGLQEIAKINPGTQEACNFSSLLVVQPMQHLTSEGDAMLLPVQVDLQEENTMQNYFNYPLVIQGHVRDESVNLFFIYDSSVLPESQILAISHQLEHIMKQLILSPTSQLNDLSLTSNWDVDFSHKVNSEALPDILDTCLHNLIELQAETRPGAMAIQGWDKTFTYHELNRAANRLAHHLVVEIGVKPHDIVHVCFSKSAWYVVAILAVNKAGAAWGPIDPSHPLQRHQQIVSQTKARVALASSDNVDRCSKLVPSVVAVSSSLDSNLSEKNYDSRRGPDVTVTALHAAYVLFTSGSTGTPKGLIIDHGALCTSQTAVGKRFGFTPKVKILQFTTYVFDFSISEIIAAMLFGACVCIPSEETRMNRLKDFIQESAINWLFLTPSFLQTLKPDDVPSVDLVAVGGEPLPRALFEEWVDKVRFFNCWGPSETCVMSAMHEYQSAEESNMTIGKPVGGFCWIVDPEDPQRLAPAGAVGELIVQGPTLLREYLNDPAKTHASVLCSRPDWALFPDTEHWNRFYKSGDLCSYNPDGTIQFHSRKDTQVKIRGLRVELGEIEYRIKEALHGALQVAVDVFKSDTASVLAAYFCFSDATAVISGTDVNDVFMPLTEEVQHRIAAMVGEIKISLPEYMIPTLFIQCQYMPTATSGKLDRKTLQMLTSALTQDQLAGYSLVNSNKVMPKTPMECKLQTVWADVLAIPMETIGRDDSFLSIGGDSIAAIRLVAAARDKGIALTVSDIFQDPRLLSVASRASFTDDNEELAVTHIAPFTLLDESQHDLISNSPTDPALALPRGVDIEDAYPCSKMQEGLMALSVKQPGSYIGKYNYRIPSHVDVTRLKAAWEQIVNHFTNLRTRIIRLGATSVQIIAKGDIAWDSTDQMTLRSYLQETRVMEMGYGSRLCRYAIIEDDGCFYFSMNIHHAVYDGWALSVIFQAFHQAYKGLELAPLVPYSHFIKYTMELDYEAAGNYWAIQLQNARKATFPSVPIESTSKPDASRTVTTELALSRSNSNITTATLVRAAWAIVLARYCDSTDVCFGATVSGRQASLHGLTQMPGPVIATIPVRIHLENQKSTVEFLEGIQTQAMEMIPYEQFGLQNIRKLDIDAEDACDFTSLLVVQPLQMFSNSDIGNKDTLLDAIESTEEDTDGMQNYFSYPLVVQGHLSDDFVRIVLIYNPLCVAEQQITALSEHLKHVITQLAESQPNQMLGDLSLVSQWDMQQSHKLNSDVPEIINSCFHQLVEDQATYRPNAMAIRSWDGDFTYAELNQAANRLAHHLVQTYDIETNELIHVCFEKSVWYFISILAINKVGAAWVPIDPSHPVQRLQQVVDQTQAKIMLCSPEYIDLCFSLVESVVQVGPELDNQLFQLVNSQQGPASNVSPNNIAYVLFTSGSTGTPKGLVMQHKSVCTSQIAIARRLGLTPEVRMLQFAAFVFDLSIGEIIGPLITGSCLCIPSAHSRVNELPKFIQDMNVNWAYLTPSFVRTLKPTDVPSLELLLLAGEAVPRDVLTAWFGKVRLINGWGPAETCVFSSLHEWKSIDESSLTIGRPVGGFCWVVDAENPDRLAPFGTTGEVVIQGPTILQEYLADPERTNASTMPSTEWAPRPDGTNWNRFFKSGDLCRYNADGTLEFSTRKDTQIKIRGLRVELSEVEYHIQQALIGVQQVAVDVFRGESGSNLVAYICFNNETRTAGVQIDKVETPFSSPDESLRNQLVALAGELALALPRYMIPTLFIPCQYMPFITSTKLDRKLLQRLLSSLSQDQLATYSLANNEKRQPETEMEQRLQLIWAEIMNLPMDSIGRDDTFFQLGGDSIMAIYLVSTAQQDGISLTVKDVFDDPRLLAVASKAVLIGDAMDETDSTPEPFSLLPKSQHNLVLEGKVRKQCGLSNDQTIIDAYPCSSLQEGLIALTAKQPGSYVATYAHHLSDSVDIPMFMAAWDSVVEMCDNLRTRIVVLDGVMTQIVFDNDSNWVDADNETLASMTGSPRNLKMGYGTPLCWYAIVSDKGENYFVWSAHHSIYDGWTIRVMFSALYSAYLDGYAPEIRPFSTFIKSILELDNNKVASYWKEELAGAKRATFPPRRSAVGSTETKRYSSTIAFSRSVKSSITQASILRAAWAIVLARYCDSNEAVFGATVSGRQAKIQGAEMIAGPMIATVPIRARLNSQAPISRFLQDIQNLSTTMIPYEQYGIQNISKISPEAKEVCDFSSLLVVQPPAHGAVDDADDGIFIQDESASDLTMNAMDGYFNYPFVIIANLYADKFHLNLFYDPTVLSDPQVVALASHLDHVTQQLVAKEAVNTPLSSVSLLSPWDLSHAIESNRLNPSSETCTYWLIQETIQSRPNDIAIASWDAELTYSQVGTFASRLAVKLQERGVGPETLVLLCFPKSAWAVIAMVAIQMAGGAFVPLDPAAPAARLKGIIDDTNAVLAIASPSTGTALEGLGVETMSVDQEMLSALPDPTHQVVSNVQPQDASVILFTSGSTGKPKGMVIQHNNLCSSSDAYGDKLDIGPRTRIFQFSAYTFDVGILDCLVSLMRGACLCIPSDHDRMNNLAGAMRSLKANWVFLTPTVADLLSPTDVPDLKVVCLGGEAISKKCADRWVNHVELHGLYGPAEASICAWNPTVGKSGRSTNLGRPISSAFWVVEPSNIRQLVPVGCIGELLIEGPMLARGYLNVNAEVAANWMDDVDWLPGEKKRVYRTGDLVRRNADGTFDYMGRKDTQIKLHGQRVELGEIESQIHHFLPDNMAAMVDILKADDENAHDILLAFLWYTEENTAQSQSLRLMESLPEKTQRFICHLDSSLAESLPSYMIPSSYLIFEGKPEQTTSGKVNRRALVELGRSVSVQDRLRFTPDAGDHEPPTTPMELQLQALWAQVLKIEDATVIGKHDSFLHLGGDSITAIELVSLAQRQNISLTVSMIFNNPRLSSMAEAIQAELSPSSSANDVAQFGLISRTDKQTALRAVKTQCQLSDSAEIEDIYPCTDLQTGLMALTINQPGSYIAKHVYRLGSHVDIERFKLAWEQTVNYCTNLRTRIVLSGNTAVQAIIQEPIDWSSTYTDLRSFLLSQENRNMTYGSPLCRYAIITQGSEHYFAVNIHHTVFDGWTLSIVLRTLHAMYSQVQPPSIQPYANFVRYIADLDQDNCRDYWSTQLSGVKRTMFPVGLTQPKPSSSSPSQKIAGLLNKRVHFPRPSKSSITRATILRATWALLLARYDHVDDVCFGTTVSGRQAPVQGVDEMPGLVIATVPVRVQLDKQQTISALLDTIQNQAFEMIPHEQYGLANISRISNDAKEACNFTNLLIVQPAAQQFVQTGVADEPAIFLPTIAEGIAEGELLGDYFSYPLVMQCQLLEDDIELGLIYQPDVISESQVNALAEQFSYVLEQLQSAGDRTLAELSAAGPWDVEQAIELNSYSIEPIESCVHELISIQAAKNPQQEAIYSTSGSMTYRKVDQLSNQLASHLVRLGVKSETIVPFCYEKSVWSIIAMLGIIKAGGVFLPLDPSHPLSRRQALIDETSAQYMIVSPTTAKECKGMTKNNIELSPNFFSKKKRSSTARRFKPMKPQPGSAMYILFTSGSTGKPKGVIIEHKPISSFLVKLCEVAQFNGNSRILQFSSYGFDASIFEIFAILISGGTVCVPTETERMQRTSTFIEEAKINTAILTPTFVKTLNPESVPSLKTLFLCGEAPSKEVVDLWRQHVSLWNAYGPTETCVVSTLQHYTDVSVPVTTIGRGFAHHCWVVNPENHHELTPIGCVGELLVQGDSLSRGYINDEEKTSNAFINHVEWLPANVDVGKRRFYKTGDLVRYNPDGSFNYLGRKDTQVKIRGQRIELGEIEYQIKLHLPDLKHAAVDIIRHDTHESLIAFVNFSGDQHPSEVAQVQLVRHNDELQELFSQLVANLTTVLPSYMVPKYFIAVGSMPLNTSGKLDRKALLQTAASLSTEDLAVHLAGQRLAFRDATSELEHWIRAQWADILEMPREKISVDDNFYQLGGDSIRIVNISRRILDKFGVSLGNTLMNSKHTTISNMAKYISLSAENGATEVDHSDADIDLMVKINSISHLPWMLQPQGLQGNPIKTLPDQATVFLTGATGFLGTEILKQLVRNPAIKSIAVHVRSKSLEQGMGRVRETATIAGWWNEEDADKLEIWLGDLAKPHLGLADAQWKRLSGLSKSEANIDAIVHNGASVNWNANYDTLYAANVSSTVDLLMATATSPQQPKFVFVSGGAFMDPAENQAVSSALLKNVNGYSQTKFVCESVISNIARSLPINQNRVSTVKPGRIIGTAEHGVANVDDFVWRVVSTAASIHAYPEEPSEHWMVMQDVGIVASNVLNQLFEDEIKPFYMLASGMPMSVFWDRINSGLEVPCKPVSWQEWIELALASMNRVGNKHPLWPVQQFLGQLGLPPTIVQLSNAGTPECEQSMSAVESNVRYLRKIGFIRSSEDAFDNVQREGTIRRMHTLGG</sequence>
<dbReference type="FunFam" id="3.30.300.30:FF:000015">
    <property type="entry name" value="Nonribosomal peptide synthase SidD"/>
    <property type="match status" value="5"/>
</dbReference>
<dbReference type="InterPro" id="IPR010071">
    <property type="entry name" value="AA_adenyl_dom"/>
</dbReference>
<keyword evidence="3" id="KW-0436">Ligase</keyword>
<dbReference type="InterPro" id="IPR036291">
    <property type="entry name" value="NAD(P)-bd_dom_sf"/>
</dbReference>
<evidence type="ECO:0000256" key="3">
    <source>
        <dbReference type="ARBA" id="ARBA00022598"/>
    </source>
</evidence>
<protein>
    <recommendedName>
        <fullName evidence="5">Carrier domain-containing protein</fullName>
    </recommendedName>
</protein>
<dbReference type="InterPro" id="IPR000873">
    <property type="entry name" value="AMP-dep_synth/lig_dom"/>
</dbReference>
<dbReference type="InterPro" id="IPR020806">
    <property type="entry name" value="PKS_PP-bd"/>
</dbReference>
<dbReference type="SUPFAM" id="SSF47336">
    <property type="entry name" value="ACP-like"/>
    <property type="match status" value="5"/>
</dbReference>
<dbReference type="InterPro" id="IPR001242">
    <property type="entry name" value="Condensation_dom"/>
</dbReference>
<dbReference type="FunFam" id="1.10.1200.10:FF:000005">
    <property type="entry name" value="Nonribosomal peptide synthetase 1"/>
    <property type="match status" value="4"/>
</dbReference>